<accession>A0A0U9HLB4</accession>
<gene>
    <name evidence="2" type="ORF">KFL_000980350</name>
</gene>
<organism evidence="2 3">
    <name type="scientific">Klebsormidium nitens</name>
    <name type="common">Green alga</name>
    <name type="synonym">Ulothrix nitens</name>
    <dbReference type="NCBI Taxonomy" id="105231"/>
    <lineage>
        <taxon>Eukaryota</taxon>
        <taxon>Viridiplantae</taxon>
        <taxon>Streptophyta</taxon>
        <taxon>Klebsormidiophyceae</taxon>
        <taxon>Klebsormidiales</taxon>
        <taxon>Klebsormidiaceae</taxon>
        <taxon>Klebsormidium</taxon>
    </lineage>
</organism>
<evidence type="ECO:0000256" key="1">
    <source>
        <dbReference type="SAM" id="MobiDB-lite"/>
    </source>
</evidence>
<feature type="region of interest" description="Disordered" evidence="1">
    <location>
        <begin position="1"/>
        <end position="84"/>
    </location>
</feature>
<name>A0A0U9HLB4_KLENI</name>
<proteinExistence type="predicted"/>
<evidence type="ECO:0000313" key="2">
    <source>
        <dbReference type="EMBL" id="GAQ82048.1"/>
    </source>
</evidence>
<feature type="compositionally biased region" description="Basic and acidic residues" evidence="1">
    <location>
        <begin position="28"/>
        <end position="41"/>
    </location>
</feature>
<sequence length="84" mass="9298">MADHPRGAPTPTRAELSTTTGVPPQDQEAARKGHEETREAFPELDAYEGNIQKPNMQETREAGTAERRAQLAEERKGELQGIDQ</sequence>
<protein>
    <submittedName>
        <fullName evidence="2">Uncharacterized protein</fullName>
    </submittedName>
</protein>
<keyword evidence="3" id="KW-1185">Reference proteome</keyword>
<reference evidence="2 3" key="1">
    <citation type="journal article" date="2014" name="Nat. Commun.">
        <title>Klebsormidium flaccidum genome reveals primary factors for plant terrestrial adaptation.</title>
        <authorList>
            <person name="Hori K."/>
            <person name="Maruyama F."/>
            <person name="Fujisawa T."/>
            <person name="Togashi T."/>
            <person name="Yamamoto N."/>
            <person name="Seo M."/>
            <person name="Sato S."/>
            <person name="Yamada T."/>
            <person name="Mori H."/>
            <person name="Tajima N."/>
            <person name="Moriyama T."/>
            <person name="Ikeuchi M."/>
            <person name="Watanabe M."/>
            <person name="Wada H."/>
            <person name="Kobayashi K."/>
            <person name="Saito M."/>
            <person name="Masuda T."/>
            <person name="Sasaki-Sekimoto Y."/>
            <person name="Mashiguchi K."/>
            <person name="Awai K."/>
            <person name="Shimojima M."/>
            <person name="Masuda S."/>
            <person name="Iwai M."/>
            <person name="Nobusawa T."/>
            <person name="Narise T."/>
            <person name="Kondo S."/>
            <person name="Saito H."/>
            <person name="Sato R."/>
            <person name="Murakawa M."/>
            <person name="Ihara Y."/>
            <person name="Oshima-Yamada Y."/>
            <person name="Ohtaka K."/>
            <person name="Satoh M."/>
            <person name="Sonobe K."/>
            <person name="Ishii M."/>
            <person name="Ohtani R."/>
            <person name="Kanamori-Sato M."/>
            <person name="Honoki R."/>
            <person name="Miyazaki D."/>
            <person name="Mochizuki H."/>
            <person name="Umetsu J."/>
            <person name="Higashi K."/>
            <person name="Shibata D."/>
            <person name="Kamiya Y."/>
            <person name="Sato N."/>
            <person name="Nakamura Y."/>
            <person name="Tabata S."/>
            <person name="Ida S."/>
            <person name="Kurokawa K."/>
            <person name="Ohta H."/>
        </authorList>
    </citation>
    <scope>NUCLEOTIDE SEQUENCE [LARGE SCALE GENOMIC DNA]</scope>
    <source>
        <strain evidence="2 3">NIES-2285</strain>
    </source>
</reference>
<evidence type="ECO:0000313" key="3">
    <source>
        <dbReference type="Proteomes" id="UP000054558"/>
    </source>
</evidence>
<dbReference type="AlphaFoldDB" id="A0A0U9HLB4"/>
<dbReference type="Proteomes" id="UP000054558">
    <property type="component" value="Unassembled WGS sequence"/>
</dbReference>
<dbReference type="EMBL" id="DF237047">
    <property type="protein sequence ID" value="GAQ82048.1"/>
    <property type="molecule type" value="Genomic_DNA"/>
</dbReference>
<feature type="compositionally biased region" description="Basic and acidic residues" evidence="1">
    <location>
        <begin position="58"/>
        <end position="78"/>
    </location>
</feature>